<gene>
    <name evidence="4" type="ORF">CMUS01_04260</name>
</gene>
<feature type="domain" description="EthD" evidence="3">
    <location>
        <begin position="37"/>
        <end position="138"/>
    </location>
</feature>
<feature type="chain" id="PRO_5034089723" evidence="2">
    <location>
        <begin position="21"/>
        <end position="183"/>
    </location>
</feature>
<organism evidence="4 5">
    <name type="scientific">Colletotrichum musicola</name>
    <dbReference type="NCBI Taxonomy" id="2175873"/>
    <lineage>
        <taxon>Eukaryota</taxon>
        <taxon>Fungi</taxon>
        <taxon>Dikarya</taxon>
        <taxon>Ascomycota</taxon>
        <taxon>Pezizomycotina</taxon>
        <taxon>Sordariomycetes</taxon>
        <taxon>Hypocreomycetidae</taxon>
        <taxon>Glomerellales</taxon>
        <taxon>Glomerellaceae</taxon>
        <taxon>Colletotrichum</taxon>
        <taxon>Colletotrichum orchidearum species complex</taxon>
    </lineage>
</organism>
<comment type="similarity">
    <text evidence="1">Belongs to the tpcK family.</text>
</comment>
<evidence type="ECO:0000256" key="1">
    <source>
        <dbReference type="ARBA" id="ARBA00005986"/>
    </source>
</evidence>
<keyword evidence="5" id="KW-1185">Reference proteome</keyword>
<dbReference type="Pfam" id="PF07110">
    <property type="entry name" value="EthD"/>
    <property type="match status" value="1"/>
</dbReference>
<evidence type="ECO:0000259" key="3">
    <source>
        <dbReference type="Pfam" id="PF07110"/>
    </source>
</evidence>
<dbReference type="Proteomes" id="UP000639643">
    <property type="component" value="Unassembled WGS sequence"/>
</dbReference>
<dbReference type="OrthoDB" id="3183782at2759"/>
<keyword evidence="2" id="KW-0732">Signal</keyword>
<reference evidence="4" key="1">
    <citation type="journal article" date="2020" name="Phytopathology">
        <title>Genome Sequence Resources of Colletotrichum truncatum, C. plurivorum, C. musicola, and C. sojae: Four Species Pathogenic to Soybean (Glycine max).</title>
        <authorList>
            <person name="Rogerio F."/>
            <person name="Boufleur T.R."/>
            <person name="Ciampi-Guillardi M."/>
            <person name="Sukno S.A."/>
            <person name="Thon M.R."/>
            <person name="Massola Junior N.S."/>
            <person name="Baroncelli R."/>
        </authorList>
    </citation>
    <scope>NUCLEOTIDE SEQUENCE</scope>
    <source>
        <strain evidence="4">LFN0074</strain>
    </source>
</reference>
<comment type="caution">
    <text evidence="4">The sequence shown here is derived from an EMBL/GenBank/DDBJ whole genome shotgun (WGS) entry which is preliminary data.</text>
</comment>
<dbReference type="SUPFAM" id="SSF54909">
    <property type="entry name" value="Dimeric alpha+beta barrel"/>
    <property type="match status" value="1"/>
</dbReference>
<feature type="signal peptide" evidence="2">
    <location>
        <begin position="1"/>
        <end position="20"/>
    </location>
</feature>
<dbReference type="Gene3D" id="3.30.70.100">
    <property type="match status" value="1"/>
</dbReference>
<accession>A0A8H6KXH4</accession>
<evidence type="ECO:0000313" key="4">
    <source>
        <dbReference type="EMBL" id="KAF6839502.1"/>
    </source>
</evidence>
<proteinExistence type="inferred from homology"/>
<protein>
    <submittedName>
        <fullName evidence="4">Ethyl tert-butyl ether degradation</fullName>
    </submittedName>
</protein>
<dbReference type="EMBL" id="WIGM01000113">
    <property type="protein sequence ID" value="KAF6839502.1"/>
    <property type="molecule type" value="Genomic_DNA"/>
</dbReference>
<dbReference type="InterPro" id="IPR011008">
    <property type="entry name" value="Dimeric_a/b-barrel"/>
</dbReference>
<dbReference type="InterPro" id="IPR009799">
    <property type="entry name" value="EthD_dom"/>
</dbReference>
<evidence type="ECO:0000313" key="5">
    <source>
        <dbReference type="Proteomes" id="UP000639643"/>
    </source>
</evidence>
<sequence length="183" mass="20543">MVRFYIPLVAAATLIMSTTAACSHTGLLQMLTYVKRHPDFTREEFWTYWFDEHAPKVAPLATHFNITRYQQVRAVTPGAGGQILPTEMGADAPASTTPVEFDGVAMFMYRAPEVLAAFVAHPYYTEVVLPDEHVFIDKAAFGGGQVATFVGPHFEVVNDKQDVWIGNSTMREKYQKIFDSYQI</sequence>
<evidence type="ECO:0000256" key="2">
    <source>
        <dbReference type="SAM" id="SignalP"/>
    </source>
</evidence>
<dbReference type="PROSITE" id="PS51257">
    <property type="entry name" value="PROKAR_LIPOPROTEIN"/>
    <property type="match status" value="1"/>
</dbReference>
<dbReference type="AlphaFoldDB" id="A0A8H6KXH4"/>
<name>A0A8H6KXH4_9PEZI</name>
<dbReference type="GO" id="GO:0016491">
    <property type="term" value="F:oxidoreductase activity"/>
    <property type="evidence" value="ECO:0007669"/>
    <property type="project" value="InterPro"/>
</dbReference>